<dbReference type="PANTHER" id="PTHR36833">
    <property type="entry name" value="SLR0610 PROTEIN-RELATED"/>
    <property type="match status" value="1"/>
</dbReference>
<protein>
    <submittedName>
        <fullName evidence="2">ABC-2 type transport system permease protein</fullName>
    </submittedName>
</protein>
<feature type="transmembrane region" description="Helical" evidence="1">
    <location>
        <begin position="144"/>
        <end position="168"/>
    </location>
</feature>
<keyword evidence="1" id="KW-0812">Transmembrane</keyword>
<sequence>MGEPAAYWALLRGQARSQAAYRTSFAVDLVGNVGATVLDVLTVLVIFGVTRELGGFTLRESLVLVALTAVSFAVADLLVGNIERLPRYVRTGLFDAVLVRPLGALPQLLLMELPLRKLSRAAFGLTVYLVALRSAEIDWTPGRLLLAVVAPVAAVVFFGSVFVATATLSFRWVDSGELANSVTYGGRDFTSYPMTVYDGWFRALFAYGLGFAFVSYHPALALLGRADPLGLPAWVGRVSPAVALVAAALAAAAWRAGVRHYRSTGS</sequence>
<feature type="transmembrane region" description="Helical" evidence="1">
    <location>
        <begin position="200"/>
        <end position="222"/>
    </location>
</feature>
<keyword evidence="1" id="KW-0472">Membrane</keyword>
<dbReference type="AlphaFoldDB" id="A0A1C6RH11"/>
<dbReference type="Proteomes" id="UP000199699">
    <property type="component" value="Unassembled WGS sequence"/>
</dbReference>
<feature type="transmembrane region" description="Helical" evidence="1">
    <location>
        <begin position="61"/>
        <end position="79"/>
    </location>
</feature>
<dbReference type="InterPro" id="IPR010390">
    <property type="entry name" value="ABC-2_transporter-like"/>
</dbReference>
<evidence type="ECO:0000256" key="1">
    <source>
        <dbReference type="SAM" id="Phobius"/>
    </source>
</evidence>
<dbReference type="RefSeq" id="WP_091076975.1">
    <property type="nucleotide sequence ID" value="NZ_FMHT01000003.1"/>
</dbReference>
<organism evidence="2 3">
    <name type="scientific">Micromonospora nigra</name>
    <dbReference type="NCBI Taxonomy" id="145857"/>
    <lineage>
        <taxon>Bacteria</taxon>
        <taxon>Bacillati</taxon>
        <taxon>Actinomycetota</taxon>
        <taxon>Actinomycetes</taxon>
        <taxon>Micromonosporales</taxon>
        <taxon>Micromonosporaceae</taxon>
        <taxon>Micromonospora</taxon>
    </lineage>
</organism>
<name>A0A1C6RH11_9ACTN</name>
<accession>A0A1C6RH11</accession>
<keyword evidence="1" id="KW-1133">Transmembrane helix</keyword>
<dbReference type="EMBL" id="FMHT01000003">
    <property type="protein sequence ID" value="SCL16455.1"/>
    <property type="molecule type" value="Genomic_DNA"/>
</dbReference>
<feature type="transmembrane region" description="Helical" evidence="1">
    <location>
        <begin position="25"/>
        <end position="49"/>
    </location>
</feature>
<evidence type="ECO:0000313" key="3">
    <source>
        <dbReference type="Proteomes" id="UP000199699"/>
    </source>
</evidence>
<reference evidence="2 3" key="1">
    <citation type="submission" date="2016-06" db="EMBL/GenBank/DDBJ databases">
        <authorList>
            <person name="Kjaerup R.B."/>
            <person name="Dalgaard T.S."/>
            <person name="Juul-Madsen H.R."/>
        </authorList>
    </citation>
    <scope>NUCLEOTIDE SEQUENCE [LARGE SCALE GENOMIC DNA]</scope>
    <source>
        <strain evidence="2 3">DSM 43818</strain>
    </source>
</reference>
<dbReference type="Pfam" id="PF06182">
    <property type="entry name" value="ABC2_membrane_6"/>
    <property type="match status" value="1"/>
</dbReference>
<dbReference type="PANTHER" id="PTHR36833:SF1">
    <property type="entry name" value="INTEGRAL MEMBRANE TRANSPORT PROTEIN"/>
    <property type="match status" value="1"/>
</dbReference>
<proteinExistence type="predicted"/>
<feature type="transmembrane region" description="Helical" evidence="1">
    <location>
        <begin position="234"/>
        <end position="254"/>
    </location>
</feature>
<dbReference type="STRING" id="145857.GA0070616_1021"/>
<evidence type="ECO:0000313" key="2">
    <source>
        <dbReference type="EMBL" id="SCL16455.1"/>
    </source>
</evidence>
<dbReference type="OrthoDB" id="9788195at2"/>
<keyword evidence="3" id="KW-1185">Reference proteome</keyword>
<gene>
    <name evidence="2" type="ORF">GA0070616_1021</name>
</gene>